<dbReference type="OrthoDB" id="9814237at2"/>
<gene>
    <name evidence="9" type="ordered locus">Bfae_24770</name>
</gene>
<evidence type="ECO:0000256" key="3">
    <source>
        <dbReference type="ARBA" id="ARBA00022692"/>
    </source>
</evidence>
<dbReference type="AlphaFoldDB" id="C7MFP7"/>
<feature type="transmembrane region" description="Helical" evidence="7">
    <location>
        <begin position="298"/>
        <end position="317"/>
    </location>
</feature>
<feature type="transmembrane region" description="Helical" evidence="7">
    <location>
        <begin position="189"/>
        <end position="209"/>
    </location>
</feature>
<feature type="compositionally biased region" description="Gly residues" evidence="6">
    <location>
        <begin position="11"/>
        <end position="21"/>
    </location>
</feature>
<dbReference type="Pfam" id="PF07690">
    <property type="entry name" value="MFS_1"/>
    <property type="match status" value="1"/>
</dbReference>
<reference evidence="9 10" key="1">
    <citation type="journal article" date="2009" name="Stand. Genomic Sci.">
        <title>Complete genome sequence of Brachybacterium faecium type strain (Schefferle 6-10).</title>
        <authorList>
            <person name="Lapidus A."/>
            <person name="Pukall R."/>
            <person name="Labuttii K."/>
            <person name="Copeland A."/>
            <person name="Del Rio T.G."/>
            <person name="Nolan M."/>
            <person name="Chen F."/>
            <person name="Lucas S."/>
            <person name="Tice H."/>
            <person name="Cheng J.F."/>
            <person name="Bruce D."/>
            <person name="Goodwin L."/>
            <person name="Pitluck S."/>
            <person name="Rohde M."/>
            <person name="Goker M."/>
            <person name="Pati A."/>
            <person name="Ivanova N."/>
            <person name="Mavrommatis K."/>
            <person name="Chen A."/>
            <person name="Palaniappan K."/>
            <person name="D'haeseleer P."/>
            <person name="Chain P."/>
            <person name="Bristow J."/>
            <person name="Eisen J.A."/>
            <person name="Markowitz V."/>
            <person name="Hugenholtz P."/>
            <person name="Kyrpides N.C."/>
            <person name="Klenk H.P."/>
        </authorList>
    </citation>
    <scope>NUCLEOTIDE SEQUENCE [LARGE SCALE GENOMIC DNA]</scope>
    <source>
        <strain evidence="10">ATCC 43885 / DSM 4810 / JCM 11609 / LMG 19847 / NBRC 14762 / NCIMB 9860 / 6-10</strain>
    </source>
</reference>
<feature type="domain" description="Major facilitator superfamily (MFS) profile" evidence="8">
    <location>
        <begin position="35"/>
        <end position="415"/>
    </location>
</feature>
<sequence length="419" mass="42059">MPATTTDTMDTGGGVRTGGADAGTAPAARRRLPLVAYVLAVGTFLMLTTEFVVAGILPDIADDLGVSLARVGSFITVFAVGMIVGAPVMTMATARLSARFTLVLALSIFVVGHLWVALASDVEQIVIARLLTGLATGAFWAVAAVVASRAAGPAMGSRAVAVVAAGGSLATVLGVPIGAYIAQLVGWRGTFWALAVGAVLVTVLVLRCVPRDERDTAAGASLLADLAGLLSVRLWLVLLACVTTSGGVLALYSFIAPVLIDRSGVAASVVPLVLTAFGVGSFLGTLVAGRLGDSSPHAVTIITPAVSTALMAVILLFSSQAWAMISAITLLGVFGLSANGVLIHLAVRFSGTAASLGSALSVAAFNLGTAVITPIAGSTLESPLGLDGPATVGTTVLALTLIPTTALALLARRARRSRA</sequence>
<evidence type="ECO:0000256" key="7">
    <source>
        <dbReference type="SAM" id="Phobius"/>
    </source>
</evidence>
<name>C7MFP7_BRAFD</name>
<dbReference type="Gene3D" id="1.20.1250.20">
    <property type="entry name" value="MFS general substrate transporter like domains"/>
    <property type="match status" value="1"/>
</dbReference>
<dbReference type="PRINTS" id="PR01036">
    <property type="entry name" value="TCRTETB"/>
</dbReference>
<keyword evidence="5 7" id="KW-0472">Membrane</keyword>
<keyword evidence="4 7" id="KW-1133">Transmembrane helix</keyword>
<dbReference type="eggNOG" id="COG2814">
    <property type="taxonomic scope" value="Bacteria"/>
</dbReference>
<dbReference type="KEGG" id="bfa:Bfae_24770"/>
<dbReference type="Proteomes" id="UP000001919">
    <property type="component" value="Chromosome"/>
</dbReference>
<feature type="transmembrane region" description="Helical" evidence="7">
    <location>
        <begin position="359"/>
        <end position="380"/>
    </location>
</feature>
<dbReference type="InterPro" id="IPR011701">
    <property type="entry name" value="MFS"/>
</dbReference>
<dbReference type="SUPFAM" id="SSF103473">
    <property type="entry name" value="MFS general substrate transporter"/>
    <property type="match status" value="1"/>
</dbReference>
<evidence type="ECO:0000256" key="6">
    <source>
        <dbReference type="SAM" id="MobiDB-lite"/>
    </source>
</evidence>
<keyword evidence="2" id="KW-1003">Cell membrane</keyword>
<dbReference type="PROSITE" id="PS50850">
    <property type="entry name" value="MFS"/>
    <property type="match status" value="1"/>
</dbReference>
<protein>
    <submittedName>
        <fullName evidence="9">Arabinose efflux permease family protein</fullName>
    </submittedName>
</protein>
<dbReference type="InterPro" id="IPR036259">
    <property type="entry name" value="MFS_trans_sf"/>
</dbReference>
<keyword evidence="3 7" id="KW-0812">Transmembrane</keyword>
<keyword evidence="10" id="KW-1185">Reference proteome</keyword>
<feature type="transmembrane region" description="Helical" evidence="7">
    <location>
        <begin position="392"/>
        <end position="411"/>
    </location>
</feature>
<comment type="subcellular location">
    <subcellularLocation>
        <location evidence="1">Cell membrane</location>
        <topology evidence="1">Multi-pass membrane protein</topology>
    </subcellularLocation>
</comment>
<evidence type="ECO:0000256" key="2">
    <source>
        <dbReference type="ARBA" id="ARBA00022475"/>
    </source>
</evidence>
<evidence type="ECO:0000259" key="8">
    <source>
        <dbReference type="PROSITE" id="PS50850"/>
    </source>
</evidence>
<dbReference type="EMBL" id="CP001643">
    <property type="protein sequence ID" value="ACU86264.1"/>
    <property type="molecule type" value="Genomic_DNA"/>
</dbReference>
<dbReference type="HOGENOM" id="CLU_001265_61_2_11"/>
<accession>C7MFP7</accession>
<evidence type="ECO:0000256" key="4">
    <source>
        <dbReference type="ARBA" id="ARBA00022989"/>
    </source>
</evidence>
<proteinExistence type="predicted"/>
<feature type="transmembrane region" description="Helical" evidence="7">
    <location>
        <begin position="68"/>
        <end position="88"/>
    </location>
</feature>
<dbReference type="PATRIC" id="fig|446465.5.peg.2456"/>
<evidence type="ECO:0000313" key="9">
    <source>
        <dbReference type="EMBL" id="ACU86264.1"/>
    </source>
</evidence>
<dbReference type="InterPro" id="IPR020846">
    <property type="entry name" value="MFS_dom"/>
</dbReference>
<feature type="transmembrane region" description="Helical" evidence="7">
    <location>
        <begin position="126"/>
        <end position="147"/>
    </location>
</feature>
<feature type="region of interest" description="Disordered" evidence="6">
    <location>
        <begin position="1"/>
        <end position="24"/>
    </location>
</feature>
<dbReference type="GO" id="GO:0022857">
    <property type="term" value="F:transmembrane transporter activity"/>
    <property type="evidence" value="ECO:0007669"/>
    <property type="project" value="InterPro"/>
</dbReference>
<dbReference type="GO" id="GO:0005886">
    <property type="term" value="C:plasma membrane"/>
    <property type="evidence" value="ECO:0007669"/>
    <property type="project" value="UniProtKB-SubCell"/>
</dbReference>
<feature type="transmembrane region" description="Helical" evidence="7">
    <location>
        <begin position="230"/>
        <end position="252"/>
    </location>
</feature>
<feature type="transmembrane region" description="Helical" evidence="7">
    <location>
        <begin position="264"/>
        <end position="286"/>
    </location>
</feature>
<dbReference type="InterPro" id="IPR050189">
    <property type="entry name" value="MFS_Efflux_Transporters"/>
</dbReference>
<feature type="transmembrane region" description="Helical" evidence="7">
    <location>
        <begin position="100"/>
        <end position="120"/>
    </location>
</feature>
<dbReference type="PANTHER" id="PTHR43124:SF3">
    <property type="entry name" value="CHLORAMPHENICOL EFFLUX PUMP RV0191"/>
    <property type="match status" value="1"/>
</dbReference>
<organism evidence="9 10">
    <name type="scientific">Brachybacterium faecium (strain ATCC 43885 / DSM 4810 / JCM 11609 / LMG 19847 / NBRC 14762 / NCIMB 9860 / 6-10)</name>
    <dbReference type="NCBI Taxonomy" id="446465"/>
    <lineage>
        <taxon>Bacteria</taxon>
        <taxon>Bacillati</taxon>
        <taxon>Actinomycetota</taxon>
        <taxon>Actinomycetes</taxon>
        <taxon>Micrococcales</taxon>
        <taxon>Dermabacteraceae</taxon>
        <taxon>Brachybacterium</taxon>
    </lineage>
</organism>
<feature type="transmembrane region" description="Helical" evidence="7">
    <location>
        <begin position="34"/>
        <end position="56"/>
    </location>
</feature>
<feature type="compositionally biased region" description="Low complexity" evidence="6">
    <location>
        <begin position="1"/>
        <end position="10"/>
    </location>
</feature>
<dbReference type="PANTHER" id="PTHR43124">
    <property type="entry name" value="PURINE EFFLUX PUMP PBUE"/>
    <property type="match status" value="1"/>
</dbReference>
<evidence type="ECO:0000313" key="10">
    <source>
        <dbReference type="Proteomes" id="UP000001919"/>
    </source>
</evidence>
<feature type="transmembrane region" description="Helical" evidence="7">
    <location>
        <begin position="159"/>
        <end position="183"/>
    </location>
</feature>
<dbReference type="CDD" id="cd17324">
    <property type="entry name" value="MFS_NepI_like"/>
    <property type="match status" value="1"/>
</dbReference>
<feature type="transmembrane region" description="Helical" evidence="7">
    <location>
        <begin position="323"/>
        <end position="347"/>
    </location>
</feature>
<evidence type="ECO:0000256" key="5">
    <source>
        <dbReference type="ARBA" id="ARBA00023136"/>
    </source>
</evidence>
<evidence type="ECO:0000256" key="1">
    <source>
        <dbReference type="ARBA" id="ARBA00004651"/>
    </source>
</evidence>